<dbReference type="UniPathway" id="UPA00219"/>
<dbReference type="HOGENOM" id="CLU_052344_2_1_4"/>
<dbReference type="InterPro" id="IPR033134">
    <property type="entry name" value="Asp/Glu_racemase_AS_2"/>
</dbReference>
<dbReference type="PANTHER" id="PTHR21198:SF2">
    <property type="entry name" value="GLUTAMATE RACEMASE"/>
    <property type="match status" value="1"/>
</dbReference>
<dbReference type="EC" id="5.1.1.3" evidence="2 7"/>
<evidence type="ECO:0000256" key="1">
    <source>
        <dbReference type="ARBA" id="ARBA00001602"/>
    </source>
</evidence>
<dbReference type="KEGG" id="dar:Daro_3114"/>
<feature type="binding site" evidence="7">
    <location>
        <begin position="18"/>
        <end position="19"/>
    </location>
    <ligand>
        <name>substrate</name>
    </ligand>
</feature>
<organism evidence="8">
    <name type="scientific">Dechloromonas aromatica (strain RCB)</name>
    <dbReference type="NCBI Taxonomy" id="159087"/>
    <lineage>
        <taxon>Bacteria</taxon>
        <taxon>Pseudomonadati</taxon>
        <taxon>Pseudomonadota</taxon>
        <taxon>Betaproteobacteria</taxon>
        <taxon>Rhodocyclales</taxon>
        <taxon>Azonexaceae</taxon>
        <taxon>Dechloromonas</taxon>
    </lineage>
</organism>
<feature type="active site" description="Proton donor/acceptor" evidence="7">
    <location>
        <position position="81"/>
    </location>
</feature>
<dbReference type="SUPFAM" id="SSF53681">
    <property type="entry name" value="Aspartate/glutamate racemase"/>
    <property type="match status" value="2"/>
</dbReference>
<comment type="similarity">
    <text evidence="7">Belongs to the aspartate/glutamate racemases family.</text>
</comment>
<evidence type="ECO:0000313" key="8">
    <source>
        <dbReference type="EMBL" id="AAZ47844.1"/>
    </source>
</evidence>
<dbReference type="PANTHER" id="PTHR21198">
    <property type="entry name" value="GLUTAMATE RACEMASE"/>
    <property type="match status" value="1"/>
</dbReference>
<dbReference type="GO" id="GO:0008360">
    <property type="term" value="P:regulation of cell shape"/>
    <property type="evidence" value="ECO:0007669"/>
    <property type="project" value="UniProtKB-KW"/>
</dbReference>
<dbReference type="Gene3D" id="3.40.50.1860">
    <property type="match status" value="2"/>
</dbReference>
<dbReference type="PROSITE" id="PS00924">
    <property type="entry name" value="ASP_GLU_RACEMASE_2"/>
    <property type="match status" value="1"/>
</dbReference>
<feature type="binding site" evidence="7">
    <location>
        <begin position="192"/>
        <end position="193"/>
    </location>
    <ligand>
        <name>substrate</name>
    </ligand>
</feature>
<dbReference type="Pfam" id="PF01177">
    <property type="entry name" value="Asp_Glu_race"/>
    <property type="match status" value="1"/>
</dbReference>
<dbReference type="InterPro" id="IPR001920">
    <property type="entry name" value="Asp/Glu_race"/>
</dbReference>
<dbReference type="STRING" id="159087.Daro_3114"/>
<accession>Q47BD7</accession>
<dbReference type="GO" id="GO:0008881">
    <property type="term" value="F:glutamate racemase activity"/>
    <property type="evidence" value="ECO:0007669"/>
    <property type="project" value="UniProtKB-UniRule"/>
</dbReference>
<dbReference type="InterPro" id="IPR018187">
    <property type="entry name" value="Asp/Glu_racemase_AS_1"/>
</dbReference>
<evidence type="ECO:0000256" key="2">
    <source>
        <dbReference type="ARBA" id="ARBA00013090"/>
    </source>
</evidence>
<keyword evidence="6 7" id="KW-0961">Cell wall biogenesis/degradation</keyword>
<dbReference type="EMBL" id="CP000089">
    <property type="protein sequence ID" value="AAZ47844.1"/>
    <property type="molecule type" value="Genomic_DNA"/>
</dbReference>
<comment type="catalytic activity">
    <reaction evidence="1 7">
        <text>L-glutamate = D-glutamate</text>
        <dbReference type="Rhea" id="RHEA:12813"/>
        <dbReference type="ChEBI" id="CHEBI:29985"/>
        <dbReference type="ChEBI" id="CHEBI:29986"/>
        <dbReference type="EC" id="5.1.1.3"/>
    </reaction>
</comment>
<dbReference type="GO" id="GO:0071555">
    <property type="term" value="P:cell wall organization"/>
    <property type="evidence" value="ECO:0007669"/>
    <property type="project" value="UniProtKB-KW"/>
</dbReference>
<keyword evidence="5 7" id="KW-0413">Isomerase</keyword>
<dbReference type="AlphaFoldDB" id="Q47BD7"/>
<evidence type="ECO:0000256" key="6">
    <source>
        <dbReference type="ARBA" id="ARBA00023316"/>
    </source>
</evidence>
<dbReference type="InterPro" id="IPR015942">
    <property type="entry name" value="Asp/Glu/hydantoin_racemase"/>
</dbReference>
<dbReference type="GO" id="GO:0009252">
    <property type="term" value="P:peptidoglycan biosynthetic process"/>
    <property type="evidence" value="ECO:0007669"/>
    <property type="project" value="UniProtKB-UniRule"/>
</dbReference>
<gene>
    <name evidence="7" type="primary">murI</name>
    <name evidence="8" type="ordered locus">Daro_3114</name>
</gene>
<keyword evidence="3 7" id="KW-0133">Cell shape</keyword>
<proteinExistence type="inferred from homology"/>
<comment type="pathway">
    <text evidence="7">Cell wall biogenesis; peptidoglycan biosynthesis.</text>
</comment>
<comment type="function">
    <text evidence="7">Provides the (R)-glutamate required for cell wall biosynthesis.</text>
</comment>
<evidence type="ECO:0000256" key="7">
    <source>
        <dbReference type="HAMAP-Rule" id="MF_00258"/>
    </source>
</evidence>
<name>Q47BD7_DECAR</name>
<evidence type="ECO:0000256" key="4">
    <source>
        <dbReference type="ARBA" id="ARBA00022984"/>
    </source>
</evidence>
<reference evidence="8" key="1">
    <citation type="submission" date="2005-08" db="EMBL/GenBank/DDBJ databases">
        <title>Complete sequence of Dechloromonas aromatica RCB.</title>
        <authorList>
            <person name="Salinero K.K."/>
            <person name="Copeland A."/>
            <person name="Lucas S."/>
            <person name="Lapidus A."/>
            <person name="Barry K."/>
            <person name="Detter J.C."/>
            <person name="Glavina T."/>
            <person name="Hammon N."/>
            <person name="Israni S."/>
            <person name="Pitluck S."/>
            <person name="Di Bartolo G."/>
            <person name="Trong S."/>
            <person name="Schmutz J."/>
            <person name="Larimer F."/>
            <person name="Land M."/>
            <person name="Ivanova N."/>
            <person name="Richardson P."/>
        </authorList>
    </citation>
    <scope>NUCLEOTIDE SEQUENCE</scope>
    <source>
        <strain evidence="8">RCB</strain>
    </source>
</reference>
<sequence>MPAPRGILLNNQPIAVFDSGLGGLTVLRALRDRLPQEDFFYFADTRFLPYGDRPEVFLRERGVLIAKALAKQGAKALVIACNTATAAAAEAIRAAIDLPVVALEPGVKPAVALTRSGVIGVLATTRTLASERFQRLVGNHANHLRVIAQACPGLAEAIEAQGPDSPQVAALLDAFVTPLAAADADVVVLGCTHYPWVAGAIARRMPVGTSLLDTGEPVARQLERLLAASHLLGGGHGRLTVATSGAPAAVSATVERLWGANLHVEHWEP</sequence>
<feature type="binding site" evidence="7">
    <location>
        <begin position="50"/>
        <end position="51"/>
    </location>
    <ligand>
        <name>substrate</name>
    </ligand>
</feature>
<evidence type="ECO:0000256" key="5">
    <source>
        <dbReference type="ARBA" id="ARBA00023235"/>
    </source>
</evidence>
<dbReference type="eggNOG" id="COG0796">
    <property type="taxonomic scope" value="Bacteria"/>
</dbReference>
<dbReference type="HAMAP" id="MF_00258">
    <property type="entry name" value="Glu_racemase"/>
    <property type="match status" value="1"/>
</dbReference>
<feature type="active site" description="Proton donor/acceptor" evidence="7">
    <location>
        <position position="191"/>
    </location>
</feature>
<evidence type="ECO:0000256" key="3">
    <source>
        <dbReference type="ARBA" id="ARBA00022960"/>
    </source>
</evidence>
<protein>
    <recommendedName>
        <fullName evidence="2 7">Glutamate racemase</fullName>
        <ecNumber evidence="2 7">5.1.1.3</ecNumber>
    </recommendedName>
</protein>
<keyword evidence="4 7" id="KW-0573">Peptidoglycan synthesis</keyword>
<dbReference type="InterPro" id="IPR004391">
    <property type="entry name" value="Glu_race"/>
</dbReference>
<dbReference type="NCBIfam" id="TIGR00067">
    <property type="entry name" value="glut_race"/>
    <property type="match status" value="1"/>
</dbReference>
<feature type="binding site" evidence="7">
    <location>
        <begin position="82"/>
        <end position="83"/>
    </location>
    <ligand>
        <name>substrate</name>
    </ligand>
</feature>
<dbReference type="PROSITE" id="PS00923">
    <property type="entry name" value="ASP_GLU_RACEMASE_1"/>
    <property type="match status" value="1"/>
</dbReference>